<evidence type="ECO:0000313" key="9">
    <source>
        <dbReference type="EMBL" id="CDS06135.1"/>
    </source>
</evidence>
<dbReference type="PROSITE" id="PS50850">
    <property type="entry name" value="MFS"/>
    <property type="match status" value="1"/>
</dbReference>
<feature type="transmembrane region" description="Helical" evidence="7">
    <location>
        <begin position="277"/>
        <end position="297"/>
    </location>
</feature>
<dbReference type="AlphaFoldDB" id="A0A077WFD8"/>
<dbReference type="InterPro" id="IPR011701">
    <property type="entry name" value="MFS"/>
</dbReference>
<accession>A0A077WFD8</accession>
<dbReference type="SUPFAM" id="SSF103473">
    <property type="entry name" value="MFS general substrate transporter"/>
    <property type="match status" value="1"/>
</dbReference>
<keyword evidence="5 7" id="KW-0472">Membrane</keyword>
<evidence type="ECO:0000256" key="5">
    <source>
        <dbReference type="ARBA" id="ARBA00023136"/>
    </source>
</evidence>
<dbReference type="EMBL" id="LK023318">
    <property type="protein sequence ID" value="CDS06135.1"/>
    <property type="molecule type" value="Genomic_DNA"/>
</dbReference>
<dbReference type="InterPro" id="IPR020846">
    <property type="entry name" value="MFS_dom"/>
</dbReference>
<sequence>MTKDDDNEPYSIFSTRQKVTIVAITVISTAMLTALPINIYYPALNTIKQELHTTTENMNFTVTIYIIAQAIAPAFWGPIADRTGRRPMYLMATLTFVLSCVGLALAPNYPVLLAMRLLQSFGASPTVAIVCGIIGDISPPSRRGTYFSIMSGVRHVVTTTAPMFGGIVAQEISWRWIWWIMVIAGGAIFALMLFFVPETLRSLVGNGSGYANPTPIQWWRHRKRQRQHAKQQQSAEEGYQSSSMEEGASSITHIPTRKQRQGINPFKPLLFLKEWDVVCALVFGGLCFATQQCFLVTTSHVLASVYHLSVMNVGLCFMTGGAGSLAGALATGRIMDYEFKRVALETCGHVPKRGNLSSDFPIFKARLRYPLCVAAILEASVMVFGWSVYTRQPLPITLTIVFICNACNTM</sequence>
<name>A0A077WFD8_9FUNG</name>
<protein>
    <recommendedName>
        <fullName evidence="8">Major facilitator superfamily (MFS) profile domain-containing protein</fullName>
    </recommendedName>
</protein>
<evidence type="ECO:0000256" key="6">
    <source>
        <dbReference type="SAM" id="MobiDB-lite"/>
    </source>
</evidence>
<feature type="transmembrane region" description="Helical" evidence="7">
    <location>
        <begin position="309"/>
        <end position="331"/>
    </location>
</feature>
<evidence type="ECO:0000256" key="1">
    <source>
        <dbReference type="ARBA" id="ARBA00004141"/>
    </source>
</evidence>
<evidence type="ECO:0000256" key="2">
    <source>
        <dbReference type="ARBA" id="ARBA00022448"/>
    </source>
</evidence>
<dbReference type="Pfam" id="PF07690">
    <property type="entry name" value="MFS_1"/>
    <property type="match status" value="1"/>
</dbReference>
<feature type="transmembrane region" description="Helical" evidence="7">
    <location>
        <begin position="176"/>
        <end position="196"/>
    </location>
</feature>
<keyword evidence="2" id="KW-0813">Transport</keyword>
<feature type="transmembrane region" description="Helical" evidence="7">
    <location>
        <begin position="369"/>
        <end position="389"/>
    </location>
</feature>
<feature type="transmembrane region" description="Helical" evidence="7">
    <location>
        <begin position="21"/>
        <end position="40"/>
    </location>
</feature>
<evidence type="ECO:0000256" key="7">
    <source>
        <dbReference type="SAM" id="Phobius"/>
    </source>
</evidence>
<feature type="transmembrane region" description="Helical" evidence="7">
    <location>
        <begin position="60"/>
        <end position="76"/>
    </location>
</feature>
<comment type="subcellular location">
    <subcellularLocation>
        <location evidence="1">Membrane</location>
        <topology evidence="1">Multi-pass membrane protein</topology>
    </subcellularLocation>
</comment>
<evidence type="ECO:0000259" key="8">
    <source>
        <dbReference type="PROSITE" id="PS50850"/>
    </source>
</evidence>
<gene>
    <name evidence="9" type="ORF">LRAMOSA08663</name>
</gene>
<dbReference type="GO" id="GO:0005886">
    <property type="term" value="C:plasma membrane"/>
    <property type="evidence" value="ECO:0007669"/>
    <property type="project" value="TreeGrafter"/>
</dbReference>
<dbReference type="PANTHER" id="PTHR23502:SF51">
    <property type="entry name" value="QUINIDINE RESISTANCE PROTEIN 1-RELATED"/>
    <property type="match status" value="1"/>
</dbReference>
<feature type="domain" description="Major facilitator superfamily (MFS) profile" evidence="8">
    <location>
        <begin position="22"/>
        <end position="410"/>
    </location>
</feature>
<dbReference type="Gene3D" id="1.20.1250.20">
    <property type="entry name" value="MFS general substrate transporter like domains"/>
    <property type="match status" value="1"/>
</dbReference>
<feature type="transmembrane region" description="Helical" evidence="7">
    <location>
        <begin position="88"/>
        <end position="107"/>
    </location>
</feature>
<dbReference type="OrthoDB" id="440553at2759"/>
<keyword evidence="4 7" id="KW-1133">Transmembrane helix</keyword>
<evidence type="ECO:0000256" key="3">
    <source>
        <dbReference type="ARBA" id="ARBA00022692"/>
    </source>
</evidence>
<proteinExistence type="predicted"/>
<organism evidence="9">
    <name type="scientific">Lichtheimia ramosa</name>
    <dbReference type="NCBI Taxonomy" id="688394"/>
    <lineage>
        <taxon>Eukaryota</taxon>
        <taxon>Fungi</taxon>
        <taxon>Fungi incertae sedis</taxon>
        <taxon>Mucoromycota</taxon>
        <taxon>Mucoromycotina</taxon>
        <taxon>Mucoromycetes</taxon>
        <taxon>Mucorales</taxon>
        <taxon>Lichtheimiaceae</taxon>
        <taxon>Lichtheimia</taxon>
    </lineage>
</organism>
<dbReference type="GO" id="GO:0022857">
    <property type="term" value="F:transmembrane transporter activity"/>
    <property type="evidence" value="ECO:0007669"/>
    <property type="project" value="InterPro"/>
</dbReference>
<dbReference type="InterPro" id="IPR036259">
    <property type="entry name" value="MFS_trans_sf"/>
</dbReference>
<dbReference type="PANTHER" id="PTHR23502">
    <property type="entry name" value="MAJOR FACILITATOR SUPERFAMILY"/>
    <property type="match status" value="1"/>
</dbReference>
<reference evidence="9" key="1">
    <citation type="journal article" date="2014" name="Genome Announc.">
        <title>De novo whole-genome sequence and genome annotation of Lichtheimia ramosa.</title>
        <authorList>
            <person name="Linde J."/>
            <person name="Schwartze V."/>
            <person name="Binder U."/>
            <person name="Lass-Florl C."/>
            <person name="Voigt K."/>
            <person name="Horn F."/>
        </authorList>
    </citation>
    <scope>NUCLEOTIDE SEQUENCE</scope>
    <source>
        <strain evidence="9">JMRC FSU:6197</strain>
    </source>
</reference>
<evidence type="ECO:0000256" key="4">
    <source>
        <dbReference type="ARBA" id="ARBA00022989"/>
    </source>
</evidence>
<keyword evidence="3 7" id="KW-0812">Transmembrane</keyword>
<feature type="region of interest" description="Disordered" evidence="6">
    <location>
        <begin position="221"/>
        <end position="246"/>
    </location>
</feature>